<accession>A0AAD5GYB8</accession>
<dbReference type="Gene3D" id="2.40.128.330">
    <property type="match status" value="1"/>
</dbReference>
<dbReference type="AlphaFoldDB" id="A0AAD5GYB8"/>
<reference evidence="1" key="1">
    <citation type="submission" date="2022-06" db="EMBL/GenBank/DDBJ databases">
        <title>Uncovering the hologenomic basis of an extraordinary plant invasion.</title>
        <authorList>
            <person name="Bieker V.C."/>
            <person name="Martin M.D."/>
            <person name="Gilbert T."/>
            <person name="Hodgins K."/>
            <person name="Battlay P."/>
            <person name="Petersen B."/>
            <person name="Wilson J."/>
        </authorList>
    </citation>
    <scope>NUCLEOTIDE SEQUENCE</scope>
    <source>
        <strain evidence="1">AA19_3_7</strain>
        <tissue evidence="1">Leaf</tissue>
    </source>
</reference>
<protein>
    <submittedName>
        <fullName evidence="1">Uncharacterized protein</fullName>
    </submittedName>
</protein>
<gene>
    <name evidence="1" type="ORF">M8C21_021377</name>
</gene>
<organism evidence="1 2">
    <name type="scientific">Ambrosia artemisiifolia</name>
    <name type="common">Common ragweed</name>
    <dbReference type="NCBI Taxonomy" id="4212"/>
    <lineage>
        <taxon>Eukaryota</taxon>
        <taxon>Viridiplantae</taxon>
        <taxon>Streptophyta</taxon>
        <taxon>Embryophyta</taxon>
        <taxon>Tracheophyta</taxon>
        <taxon>Spermatophyta</taxon>
        <taxon>Magnoliopsida</taxon>
        <taxon>eudicotyledons</taxon>
        <taxon>Gunneridae</taxon>
        <taxon>Pentapetalae</taxon>
        <taxon>asterids</taxon>
        <taxon>campanulids</taxon>
        <taxon>Asterales</taxon>
        <taxon>Asteraceae</taxon>
        <taxon>Asteroideae</taxon>
        <taxon>Heliantheae alliance</taxon>
        <taxon>Heliantheae</taxon>
        <taxon>Ambrosia</taxon>
    </lineage>
</organism>
<sequence>MALTTTTTTTTISSSSSQLFHLPLIHPPSYSSQLQLTGCSFIQSKCQLIALRNTNDVLFPLKISTTGRYRGWCTRSTEETLTNDNDEVYRDEEKVDDSNSRRNVSYSSDSLNLGIREPVYEVVEVSSSGMVSTRKISRRHLLKSSGLRPRDIRSVDPSLWLTNTMPSLLVWHQVKLLFWCSVLACEVQDFVTPLLALINAHTIP</sequence>
<evidence type="ECO:0000313" key="2">
    <source>
        <dbReference type="Proteomes" id="UP001206925"/>
    </source>
</evidence>
<comment type="caution">
    <text evidence="1">The sequence shown here is derived from an EMBL/GenBank/DDBJ whole genome shotgun (WGS) entry which is preliminary data.</text>
</comment>
<dbReference type="EMBL" id="JAMZMK010000329">
    <property type="protein sequence ID" value="KAI7756626.1"/>
    <property type="molecule type" value="Genomic_DNA"/>
</dbReference>
<keyword evidence="2" id="KW-1185">Reference proteome</keyword>
<proteinExistence type="predicted"/>
<name>A0AAD5GYB8_AMBAR</name>
<evidence type="ECO:0000313" key="1">
    <source>
        <dbReference type="EMBL" id="KAI7756626.1"/>
    </source>
</evidence>
<dbReference type="Proteomes" id="UP001206925">
    <property type="component" value="Unassembled WGS sequence"/>
</dbReference>